<feature type="region of interest" description="Disordered" evidence="4">
    <location>
        <begin position="66"/>
        <end position="85"/>
    </location>
</feature>
<dbReference type="EMBL" id="CAXLJM020000072">
    <property type="protein sequence ID" value="CAL8126284.1"/>
    <property type="molecule type" value="Genomic_DNA"/>
</dbReference>
<dbReference type="InterPro" id="IPR036770">
    <property type="entry name" value="Ankyrin_rpt-contain_sf"/>
</dbReference>
<evidence type="ECO:0000313" key="5">
    <source>
        <dbReference type="EMBL" id="CAL8126284.1"/>
    </source>
</evidence>
<dbReference type="InterPro" id="IPR002110">
    <property type="entry name" value="Ankyrin_rpt"/>
</dbReference>
<evidence type="ECO:0000256" key="2">
    <source>
        <dbReference type="ARBA" id="ARBA00023043"/>
    </source>
</evidence>
<dbReference type="PANTHER" id="PTHR24173">
    <property type="entry name" value="ANKYRIN REPEAT CONTAINING"/>
    <property type="match status" value="1"/>
</dbReference>
<keyword evidence="1" id="KW-0677">Repeat</keyword>
<comment type="caution">
    <text evidence="5">The sequence shown here is derived from an EMBL/GenBank/DDBJ whole genome shotgun (WGS) entry which is preliminary data.</text>
</comment>
<sequence>MTPNRKNNKHNTRESPASSGAIKGNISSCYEQSYCQQRRDHISRNSQGSVFDGKDAYQRILNHSLIHNHNNNQQQQSSSRTRDRKIKRNESEFIPSFVLVDACKENNERKIREICRKLLALEEEEAATVVNFQDQAGRTALSYGCGCGSVIIIDEISKFKFADPNLPDNDGNAPLHYSAVCGHSEGIDLLLNRFHDALDVNARNISGLTPLMKAALQGRTRCAKSLIIAGASPFLRDHIRELTAAEWASLCGKHMFAEIVNRSANTANQGIQNNNSASMVHNRILPHINIVNEERPRVNTDELPYYHMYARSTVSGAKWLKNKIKKALGASVRSGEDKSYIYDNPVVRSLADRRPTILDRNFTTLSNLGLGGATVCASSLLLPSIQPIVEKEQQRSKPIRRPLIPVVHITPVRR</sequence>
<reference evidence="5 6" key="1">
    <citation type="submission" date="2024-08" db="EMBL/GenBank/DDBJ databases">
        <authorList>
            <person name="Cucini C."/>
            <person name="Frati F."/>
        </authorList>
    </citation>
    <scope>NUCLEOTIDE SEQUENCE [LARGE SCALE GENOMIC DNA]</scope>
</reference>
<protein>
    <recommendedName>
        <fullName evidence="7">Ankyrin repeat domain-containing protein 33B</fullName>
    </recommendedName>
</protein>
<gene>
    <name evidence="5" type="ORF">ODALV1_LOCUS21330</name>
</gene>
<evidence type="ECO:0000313" key="6">
    <source>
        <dbReference type="Proteomes" id="UP001642540"/>
    </source>
</evidence>
<feature type="repeat" description="ANK" evidence="3">
    <location>
        <begin position="206"/>
        <end position="238"/>
    </location>
</feature>
<dbReference type="SUPFAM" id="SSF48403">
    <property type="entry name" value="Ankyrin repeat"/>
    <property type="match status" value="1"/>
</dbReference>
<proteinExistence type="predicted"/>
<name>A0ABP1RFV1_9HEXA</name>
<dbReference type="PANTHER" id="PTHR24173:SF40">
    <property type="entry name" value="AGAP006757-PA"/>
    <property type="match status" value="1"/>
</dbReference>
<accession>A0ABP1RFV1</accession>
<keyword evidence="2 3" id="KW-0040">ANK repeat</keyword>
<feature type="compositionally biased region" description="Low complexity" evidence="4">
    <location>
        <begin position="66"/>
        <end position="79"/>
    </location>
</feature>
<dbReference type="SMART" id="SM00248">
    <property type="entry name" value="ANK"/>
    <property type="match status" value="3"/>
</dbReference>
<feature type="compositionally biased region" description="Basic residues" evidence="4">
    <location>
        <begin position="1"/>
        <end position="10"/>
    </location>
</feature>
<organism evidence="5 6">
    <name type="scientific">Orchesella dallaii</name>
    <dbReference type="NCBI Taxonomy" id="48710"/>
    <lineage>
        <taxon>Eukaryota</taxon>
        <taxon>Metazoa</taxon>
        <taxon>Ecdysozoa</taxon>
        <taxon>Arthropoda</taxon>
        <taxon>Hexapoda</taxon>
        <taxon>Collembola</taxon>
        <taxon>Entomobryomorpha</taxon>
        <taxon>Entomobryoidea</taxon>
        <taxon>Orchesellidae</taxon>
        <taxon>Orchesellinae</taxon>
        <taxon>Orchesella</taxon>
    </lineage>
</organism>
<evidence type="ECO:0000256" key="3">
    <source>
        <dbReference type="PROSITE-ProRule" id="PRU00023"/>
    </source>
</evidence>
<feature type="region of interest" description="Disordered" evidence="4">
    <location>
        <begin position="1"/>
        <end position="24"/>
    </location>
</feature>
<dbReference type="Proteomes" id="UP001642540">
    <property type="component" value="Unassembled WGS sequence"/>
</dbReference>
<evidence type="ECO:0000256" key="4">
    <source>
        <dbReference type="SAM" id="MobiDB-lite"/>
    </source>
</evidence>
<evidence type="ECO:0008006" key="7">
    <source>
        <dbReference type="Google" id="ProtNLM"/>
    </source>
</evidence>
<keyword evidence="6" id="KW-1185">Reference proteome</keyword>
<dbReference type="Pfam" id="PF12796">
    <property type="entry name" value="Ank_2"/>
    <property type="match status" value="1"/>
</dbReference>
<dbReference type="PROSITE" id="PS50088">
    <property type="entry name" value="ANK_REPEAT"/>
    <property type="match status" value="1"/>
</dbReference>
<evidence type="ECO:0000256" key="1">
    <source>
        <dbReference type="ARBA" id="ARBA00022737"/>
    </source>
</evidence>
<dbReference type="Gene3D" id="1.25.40.20">
    <property type="entry name" value="Ankyrin repeat-containing domain"/>
    <property type="match status" value="1"/>
</dbReference>